<gene>
    <name evidence="2" type="ORF">HMPREF1318_2552</name>
</gene>
<accession>J0NFD6</accession>
<reference evidence="2 3" key="1">
    <citation type="submission" date="2012-05" db="EMBL/GenBank/DDBJ databases">
        <authorList>
            <person name="Harkins D.M."/>
            <person name="Madupu R."/>
            <person name="Durkin A.S."/>
            <person name="Torralba M."/>
            <person name="Methe B."/>
            <person name="Sutton G.G."/>
            <person name="Nelson K.E."/>
        </authorList>
    </citation>
    <scope>NUCLEOTIDE SEQUENCE [LARGE SCALE GENOMIC DNA]</scope>
    <source>
        <strain evidence="2 3">F0489</strain>
    </source>
</reference>
<name>J0NFD6_9ACTO</name>
<dbReference type="AlphaFoldDB" id="J0NFD6"/>
<protein>
    <submittedName>
        <fullName evidence="2">Uncharacterized protein</fullName>
    </submittedName>
</protein>
<dbReference type="EMBL" id="AKFT01000094">
    <property type="protein sequence ID" value="EJF45764.1"/>
    <property type="molecule type" value="Genomic_DNA"/>
</dbReference>
<comment type="caution">
    <text evidence="2">The sequence shown here is derived from an EMBL/GenBank/DDBJ whole genome shotgun (WGS) entry which is preliminary data.</text>
</comment>
<evidence type="ECO:0000256" key="1">
    <source>
        <dbReference type="SAM" id="MobiDB-lite"/>
    </source>
</evidence>
<evidence type="ECO:0000313" key="2">
    <source>
        <dbReference type="EMBL" id="EJF45764.1"/>
    </source>
</evidence>
<organism evidence="2 3">
    <name type="scientific">Actinomyces massiliensis F0489</name>
    <dbReference type="NCBI Taxonomy" id="1125718"/>
    <lineage>
        <taxon>Bacteria</taxon>
        <taxon>Bacillati</taxon>
        <taxon>Actinomycetota</taxon>
        <taxon>Actinomycetes</taxon>
        <taxon>Actinomycetales</taxon>
        <taxon>Actinomycetaceae</taxon>
        <taxon>Actinomyces</taxon>
    </lineage>
</organism>
<proteinExistence type="predicted"/>
<dbReference type="Proteomes" id="UP000002941">
    <property type="component" value="Unassembled WGS sequence"/>
</dbReference>
<sequence>MAPSISFDNVDLDVGQHEQSPAGASVAQRSRHHCPWFAISFTPPYMRYRR</sequence>
<keyword evidence="3" id="KW-1185">Reference proteome</keyword>
<evidence type="ECO:0000313" key="3">
    <source>
        <dbReference type="Proteomes" id="UP000002941"/>
    </source>
</evidence>
<feature type="region of interest" description="Disordered" evidence="1">
    <location>
        <begin position="1"/>
        <end position="26"/>
    </location>
</feature>